<organism evidence="2 3">
    <name type="scientific">Limosilactobacillus pontis</name>
    <dbReference type="NCBI Taxonomy" id="35787"/>
    <lineage>
        <taxon>Bacteria</taxon>
        <taxon>Bacillati</taxon>
        <taxon>Bacillota</taxon>
        <taxon>Bacilli</taxon>
        <taxon>Lactobacillales</taxon>
        <taxon>Lactobacillaceae</taxon>
        <taxon>Limosilactobacillus</taxon>
    </lineage>
</organism>
<name>A0A2J6NM89_9LACO</name>
<dbReference type="Proteomes" id="UP000239920">
    <property type="component" value="Unassembled WGS sequence"/>
</dbReference>
<dbReference type="AlphaFoldDB" id="A0A2J6NM89"/>
<dbReference type="InterPro" id="IPR044927">
    <property type="entry name" value="Endonuclea_NS_2"/>
</dbReference>
<reference evidence="2 3" key="1">
    <citation type="submission" date="2017-09" db="EMBL/GenBank/DDBJ databases">
        <title>Bacterial strain isolated from the female urinary microbiota.</title>
        <authorList>
            <person name="Thomas-White K."/>
            <person name="Kumar N."/>
            <person name="Forster S."/>
            <person name="Putonti C."/>
            <person name="Lawley T."/>
            <person name="Wolfe A.J."/>
        </authorList>
    </citation>
    <scope>NUCLEOTIDE SEQUENCE [LARGE SCALE GENOMIC DNA]</scope>
    <source>
        <strain evidence="2 3">UMB0683</strain>
    </source>
</reference>
<sequence>MVTLSFNEVTLLSKISNINRTITLLAVGLVLGSGLAAYHDFRHDQQVRLEFAGHDRRPASQAGGITASQYRKLAQLDYHSGNNPVILVNHGQSTLNPKAWRRDQVIYQQLDGSRRTASSNTAFLNSRNHANTSLRTSQDIQPTGWHNNSDGNLVYNRGHLIAYSLTGGIDPRTGQFHAGALGDQDNPRNLFTETDFTNEVLQTYYEAQVRHAIERGKHVIYQATPIFRGDEMMARGINLQALSTDGTLNFNVYLFNVEPGVTLNYQTGASQVNQQMRVYVPINMNEDDSDVQSAGNGDLRVVGHYPTPFATEPRHYYRVNQ</sequence>
<accession>A0A2J6NM89</accession>
<dbReference type="OrthoDB" id="9783680at2"/>
<dbReference type="Gene3D" id="3.40.570.10">
    <property type="entry name" value="Extracellular Endonuclease, subunit A"/>
    <property type="match status" value="1"/>
</dbReference>
<comment type="caution">
    <text evidence="2">The sequence shown here is derived from an EMBL/GenBank/DDBJ whole genome shotgun (WGS) entry which is preliminary data.</text>
</comment>
<proteinExistence type="predicted"/>
<dbReference type="EMBL" id="PNFV01000005">
    <property type="protein sequence ID" value="PMB82439.1"/>
    <property type="molecule type" value="Genomic_DNA"/>
</dbReference>
<evidence type="ECO:0000313" key="3">
    <source>
        <dbReference type="Proteomes" id="UP000239920"/>
    </source>
</evidence>
<protein>
    <submittedName>
        <fullName evidence="2">DNA nuclease</fullName>
    </submittedName>
</protein>
<feature type="domain" description="Type VII secretion system protein EssD-like" evidence="1">
    <location>
        <begin position="103"/>
        <end position="241"/>
    </location>
</feature>
<dbReference type="Pfam" id="PF13930">
    <property type="entry name" value="Endonuclea_NS_2"/>
    <property type="match status" value="1"/>
</dbReference>
<dbReference type="InterPro" id="IPR044929">
    <property type="entry name" value="DNA/RNA_non-sp_Endonuclease_sf"/>
</dbReference>
<evidence type="ECO:0000259" key="1">
    <source>
        <dbReference type="Pfam" id="PF13930"/>
    </source>
</evidence>
<dbReference type="RefSeq" id="WP_104688688.1">
    <property type="nucleotide sequence ID" value="NZ_JBKTHY010000018.1"/>
</dbReference>
<gene>
    <name evidence="2" type="ORF">CK797_05125</name>
</gene>
<evidence type="ECO:0000313" key="2">
    <source>
        <dbReference type="EMBL" id="PMB82439.1"/>
    </source>
</evidence>